<dbReference type="SMART" id="SM00228">
    <property type="entry name" value="PDZ"/>
    <property type="match status" value="1"/>
</dbReference>
<feature type="compositionally biased region" description="Polar residues" evidence="1">
    <location>
        <begin position="349"/>
        <end position="362"/>
    </location>
</feature>
<feature type="region of interest" description="Disordered" evidence="1">
    <location>
        <begin position="754"/>
        <end position="798"/>
    </location>
</feature>
<reference evidence="3 4" key="1">
    <citation type="submission" date="2021-06" db="EMBL/GenBank/DDBJ databases">
        <title>Caerostris darwini draft genome.</title>
        <authorList>
            <person name="Kono N."/>
            <person name="Arakawa K."/>
        </authorList>
    </citation>
    <scope>NUCLEOTIDE SEQUENCE [LARGE SCALE GENOMIC DNA]</scope>
</reference>
<feature type="region of interest" description="Disordered" evidence="1">
    <location>
        <begin position="933"/>
        <end position="967"/>
    </location>
</feature>
<feature type="region of interest" description="Disordered" evidence="1">
    <location>
        <begin position="389"/>
        <end position="408"/>
    </location>
</feature>
<protein>
    <recommendedName>
        <fullName evidence="2">PDZ domain-containing protein</fullName>
    </recommendedName>
</protein>
<proteinExistence type="predicted"/>
<feature type="compositionally biased region" description="Polar residues" evidence="1">
    <location>
        <begin position="136"/>
        <end position="145"/>
    </location>
</feature>
<dbReference type="Pfam" id="PF00595">
    <property type="entry name" value="PDZ"/>
    <property type="match status" value="1"/>
</dbReference>
<keyword evidence="4" id="KW-1185">Reference proteome</keyword>
<sequence length="1258" mass="142412">MRQIEAEEQLRQEKYLQQQRKIKKFSEIVEKRSSSRYNLDLYIGQGNDSGLGGTPEPDDTIDSQSSLLRSDTSEGMTSEAESVDSDIHKSDKIHEKEPPKVPQKPQKQLKKDKLIEEFGNSITSVNHFTNHLSTRDSYNFSSTEPSDVEGHTGDSETISSEEDISYLGDGQKSESIESNLCGQENYNGIKNGNIKENISSIRNQIQENNRKISEEMDYQFGGLQTLSFSISIKPGDNRGFGFTLKGGKDQGCSAFIENITKYSPADVTGLKEGDKIISLNGECASDYSHASLIFSIKQAVYAGILDIIISRSEKNTPMSSEIQKTTSRKSSFAEKLALFSSGVNSTTSNLEESKTLASSTKTSEGKNESLVLRRRSAFENGKKEMNVVHRRSSCLSQGISKTNSENVEKRLSVDLSQYNLPENGTSKKGPPPPVPVKPKIKPKTFPDLPKAESIKTNGYKENEHLNSNGSIHGSCNIPSDVVNHENLIIKESFSNKKDNESHLDEVEDNIKETNDNSLATKVNEEIKNMQHVSFSEYNRSPSPPINNIDINYSPANIENIETKPGDFITGENSESALNENSCSACVDNILPSDFTSKEICIEKEIDTKSKNECDSLISVSFTTSESFDSNYFRKINSNEDLTKPEFQSDLAENENYFSDYNNDYLDTDIPEEVVHYDLEERSNTYDLSENIENIKIADNDEITENTFENNEEDVYSFDNNMSIIDNSEENITNSEVNPSPLCLPLEKIDEDDVISASTTTSSETPDTETVIETLPSNLSPLPNDESNGEESSKPLSFEDKEREYVDEILVPETSPCISSEPVYSGNVEYTNVFDNVPIQEKFAPNASEMYENNENSSPDDQDDEYCRELDESIDQITSLDVIDEIEQQLMHQLEQQGETFEEMDEGLTAQLEQDINKQWLYFSDEVELLDDLTPRNLEPPREPPPPPPPPELDTSDKKILPMTRTNSTKRIKKELWRRRSDFLGLDSPEGIDVDKILPPPPALEEILKQEREQTQWLEKRLSLAETDISTTSSYMNDSMGMEAQDFTQSEYGSEYFLEDPEGSSEISVDTSNEQWKENIDEQDIYGIAEFQQNPPVDEIIPISEESQKTKESPQHKAKQNLHNLGAAPKAKIMDSNKWITEKVTPVSKKVIEPVFRQITYNQNYWLTQEDERKRNIETLENLADRRYSMPPSQNYHPHVTVRTWGDREHEYQKLRPRSAVWSSSTKPINVQVVEKAYVKDLLWLIKLIKIFSDPHDLP</sequence>
<name>A0AAV4RMP7_9ARAC</name>
<evidence type="ECO:0000313" key="4">
    <source>
        <dbReference type="Proteomes" id="UP001054837"/>
    </source>
</evidence>
<feature type="region of interest" description="Disordered" evidence="1">
    <location>
        <begin position="349"/>
        <end position="368"/>
    </location>
</feature>
<dbReference type="InterPro" id="IPR036034">
    <property type="entry name" value="PDZ_sf"/>
</dbReference>
<feature type="compositionally biased region" description="Low complexity" evidence="1">
    <location>
        <begin position="755"/>
        <end position="768"/>
    </location>
</feature>
<organism evidence="3 4">
    <name type="scientific">Caerostris darwini</name>
    <dbReference type="NCBI Taxonomy" id="1538125"/>
    <lineage>
        <taxon>Eukaryota</taxon>
        <taxon>Metazoa</taxon>
        <taxon>Ecdysozoa</taxon>
        <taxon>Arthropoda</taxon>
        <taxon>Chelicerata</taxon>
        <taxon>Arachnida</taxon>
        <taxon>Araneae</taxon>
        <taxon>Araneomorphae</taxon>
        <taxon>Entelegynae</taxon>
        <taxon>Araneoidea</taxon>
        <taxon>Araneidae</taxon>
        <taxon>Caerostris</taxon>
    </lineage>
</organism>
<evidence type="ECO:0000259" key="2">
    <source>
        <dbReference type="PROSITE" id="PS50106"/>
    </source>
</evidence>
<feature type="compositionally biased region" description="Polar residues" evidence="1">
    <location>
        <begin position="393"/>
        <end position="405"/>
    </location>
</feature>
<dbReference type="Gene3D" id="2.30.42.10">
    <property type="match status" value="1"/>
</dbReference>
<evidence type="ECO:0000256" key="1">
    <source>
        <dbReference type="SAM" id="MobiDB-lite"/>
    </source>
</evidence>
<dbReference type="AlphaFoldDB" id="A0AAV4RMP7"/>
<feature type="compositionally biased region" description="Pro residues" evidence="1">
    <location>
        <begin position="942"/>
        <end position="951"/>
    </location>
</feature>
<dbReference type="Proteomes" id="UP001054837">
    <property type="component" value="Unassembled WGS sequence"/>
</dbReference>
<feature type="region of interest" description="Disordered" evidence="1">
    <location>
        <begin position="136"/>
        <end position="159"/>
    </location>
</feature>
<feature type="region of interest" description="Disordered" evidence="1">
    <location>
        <begin position="36"/>
        <end position="110"/>
    </location>
</feature>
<evidence type="ECO:0000313" key="3">
    <source>
        <dbReference type="EMBL" id="GIY22201.1"/>
    </source>
</evidence>
<dbReference type="InterPro" id="IPR001478">
    <property type="entry name" value="PDZ"/>
</dbReference>
<feature type="compositionally biased region" description="Polar residues" evidence="1">
    <location>
        <begin position="62"/>
        <end position="80"/>
    </location>
</feature>
<feature type="domain" description="PDZ" evidence="2">
    <location>
        <begin position="229"/>
        <end position="299"/>
    </location>
</feature>
<dbReference type="CDD" id="cd00136">
    <property type="entry name" value="PDZ_canonical"/>
    <property type="match status" value="1"/>
</dbReference>
<gene>
    <name evidence="3" type="primary">AVEN_132710_1</name>
    <name evidence="3" type="ORF">CDAR_102231</name>
</gene>
<dbReference type="PROSITE" id="PS50106">
    <property type="entry name" value="PDZ"/>
    <property type="match status" value="1"/>
</dbReference>
<feature type="compositionally biased region" description="Basic and acidic residues" evidence="1">
    <location>
        <begin position="85"/>
        <end position="99"/>
    </location>
</feature>
<dbReference type="SUPFAM" id="SSF50156">
    <property type="entry name" value="PDZ domain-like"/>
    <property type="match status" value="1"/>
</dbReference>
<dbReference type="EMBL" id="BPLQ01006411">
    <property type="protein sequence ID" value="GIY22201.1"/>
    <property type="molecule type" value="Genomic_DNA"/>
</dbReference>
<comment type="caution">
    <text evidence="3">The sequence shown here is derived from an EMBL/GenBank/DDBJ whole genome shotgun (WGS) entry which is preliminary data.</text>
</comment>
<feature type="region of interest" description="Disordered" evidence="1">
    <location>
        <begin position="419"/>
        <end position="449"/>
    </location>
</feature>
<accession>A0AAV4RMP7</accession>